<feature type="transmembrane region" description="Helical" evidence="8">
    <location>
        <begin position="120"/>
        <end position="148"/>
    </location>
</feature>
<keyword evidence="7 8" id="KW-0472">Membrane</keyword>
<feature type="transmembrane region" description="Helical" evidence="8">
    <location>
        <begin position="160"/>
        <end position="180"/>
    </location>
</feature>
<evidence type="ECO:0000256" key="8">
    <source>
        <dbReference type="SAM" id="Phobius"/>
    </source>
</evidence>
<evidence type="ECO:0000256" key="3">
    <source>
        <dbReference type="ARBA" id="ARBA00022448"/>
    </source>
</evidence>
<keyword evidence="6 8" id="KW-1133">Transmembrane helix</keyword>
<keyword evidence="10" id="KW-1185">Reference proteome</keyword>
<feature type="transmembrane region" description="Helical" evidence="8">
    <location>
        <begin position="186"/>
        <end position="207"/>
    </location>
</feature>
<accession>A0ABW3IY42</accession>
<dbReference type="PANTHER" id="PTHR30472:SF19">
    <property type="entry name" value="PETROBACTIN IMPORT SYSTEM PERMEASE PROTEIN YCLO"/>
    <property type="match status" value="1"/>
</dbReference>
<dbReference type="SUPFAM" id="SSF81345">
    <property type="entry name" value="ABC transporter involved in vitamin B12 uptake, BtuC"/>
    <property type="match status" value="1"/>
</dbReference>
<dbReference type="EMBL" id="JBHTJT010000060">
    <property type="protein sequence ID" value="MFD0982723.1"/>
    <property type="molecule type" value="Genomic_DNA"/>
</dbReference>
<dbReference type="Pfam" id="PF01032">
    <property type="entry name" value="FecCD"/>
    <property type="match status" value="1"/>
</dbReference>
<feature type="transmembrane region" description="Helical" evidence="8">
    <location>
        <begin position="30"/>
        <end position="51"/>
    </location>
</feature>
<evidence type="ECO:0000313" key="9">
    <source>
        <dbReference type="EMBL" id="MFD0982723.1"/>
    </source>
</evidence>
<feature type="transmembrane region" description="Helical" evidence="8">
    <location>
        <begin position="72"/>
        <end position="93"/>
    </location>
</feature>
<evidence type="ECO:0000256" key="1">
    <source>
        <dbReference type="ARBA" id="ARBA00004651"/>
    </source>
</evidence>
<gene>
    <name evidence="9" type="ORF">ACFQ2S_24105</name>
</gene>
<evidence type="ECO:0000256" key="4">
    <source>
        <dbReference type="ARBA" id="ARBA00022475"/>
    </source>
</evidence>
<sequence>MLETLVMTGAAMLLFNLLLGRGRQDMHRMLLVGVIFSVLFRSLTSFLQRIIDPSEFAVVQGAMFASFGAVEPLQLAITGAVTVLALAVLWRIAGELDVVALGRNAAIGLGLPFDRLVLGLLALVAALVSVSTALVGPITFLGLLVAALAHGIMRTHRHALLLPAAGMLAALVLVAGQSLFERVLRMQSTLSVIVEFLGGLFFLYLVLRGRIR</sequence>
<evidence type="ECO:0000256" key="5">
    <source>
        <dbReference type="ARBA" id="ARBA00022692"/>
    </source>
</evidence>
<proteinExistence type="inferred from homology"/>
<organism evidence="9 10">
    <name type="scientific">Tropicimonas aquimaris</name>
    <dbReference type="NCBI Taxonomy" id="914152"/>
    <lineage>
        <taxon>Bacteria</taxon>
        <taxon>Pseudomonadati</taxon>
        <taxon>Pseudomonadota</taxon>
        <taxon>Alphaproteobacteria</taxon>
        <taxon>Rhodobacterales</taxon>
        <taxon>Roseobacteraceae</taxon>
        <taxon>Tropicimonas</taxon>
    </lineage>
</organism>
<dbReference type="Proteomes" id="UP001597108">
    <property type="component" value="Unassembled WGS sequence"/>
</dbReference>
<keyword evidence="5 8" id="KW-0812">Transmembrane</keyword>
<comment type="subcellular location">
    <subcellularLocation>
        <location evidence="1">Cell membrane</location>
        <topology evidence="1">Multi-pass membrane protein</topology>
    </subcellularLocation>
</comment>
<evidence type="ECO:0000256" key="2">
    <source>
        <dbReference type="ARBA" id="ARBA00007935"/>
    </source>
</evidence>
<dbReference type="InterPro" id="IPR000522">
    <property type="entry name" value="ABC_transptr_permease_BtuC"/>
</dbReference>
<dbReference type="RefSeq" id="WP_386079103.1">
    <property type="nucleotide sequence ID" value="NZ_JBHTJT010000060.1"/>
</dbReference>
<dbReference type="PANTHER" id="PTHR30472">
    <property type="entry name" value="FERRIC ENTEROBACTIN TRANSPORT SYSTEM PERMEASE PROTEIN"/>
    <property type="match status" value="1"/>
</dbReference>
<protein>
    <submittedName>
        <fullName evidence="9">Iron chelate uptake ABC transporter family permease subunit</fullName>
    </submittedName>
</protein>
<name>A0ABW3IY42_9RHOB</name>
<evidence type="ECO:0000256" key="6">
    <source>
        <dbReference type="ARBA" id="ARBA00022989"/>
    </source>
</evidence>
<reference evidence="10" key="1">
    <citation type="journal article" date="2019" name="Int. J. Syst. Evol. Microbiol.">
        <title>The Global Catalogue of Microorganisms (GCM) 10K type strain sequencing project: providing services to taxonomists for standard genome sequencing and annotation.</title>
        <authorList>
            <consortium name="The Broad Institute Genomics Platform"/>
            <consortium name="The Broad Institute Genome Sequencing Center for Infectious Disease"/>
            <person name="Wu L."/>
            <person name="Ma J."/>
        </authorList>
    </citation>
    <scope>NUCLEOTIDE SEQUENCE [LARGE SCALE GENOMIC DNA]</scope>
    <source>
        <strain evidence="10">CCUG 60524</strain>
    </source>
</reference>
<dbReference type="Gene3D" id="1.10.3470.10">
    <property type="entry name" value="ABC transporter involved in vitamin B12 uptake, BtuC"/>
    <property type="match status" value="1"/>
</dbReference>
<evidence type="ECO:0000313" key="10">
    <source>
        <dbReference type="Proteomes" id="UP001597108"/>
    </source>
</evidence>
<comment type="caution">
    <text evidence="9">The sequence shown here is derived from an EMBL/GenBank/DDBJ whole genome shotgun (WGS) entry which is preliminary data.</text>
</comment>
<keyword evidence="3" id="KW-0813">Transport</keyword>
<comment type="similarity">
    <text evidence="2">Belongs to the binding-protein-dependent transport system permease family. FecCD subfamily.</text>
</comment>
<keyword evidence="4" id="KW-1003">Cell membrane</keyword>
<evidence type="ECO:0000256" key="7">
    <source>
        <dbReference type="ARBA" id="ARBA00023136"/>
    </source>
</evidence>
<dbReference type="InterPro" id="IPR037294">
    <property type="entry name" value="ABC_BtuC-like"/>
</dbReference>